<keyword evidence="1" id="KW-0472">Membrane</keyword>
<evidence type="ECO:0000256" key="1">
    <source>
        <dbReference type="SAM" id="Phobius"/>
    </source>
</evidence>
<organism evidence="2 3">
    <name type="scientific">Elysia crispata</name>
    <name type="common">lettuce slug</name>
    <dbReference type="NCBI Taxonomy" id="231223"/>
    <lineage>
        <taxon>Eukaryota</taxon>
        <taxon>Metazoa</taxon>
        <taxon>Spiralia</taxon>
        <taxon>Lophotrochozoa</taxon>
        <taxon>Mollusca</taxon>
        <taxon>Gastropoda</taxon>
        <taxon>Heterobranchia</taxon>
        <taxon>Euthyneura</taxon>
        <taxon>Panpulmonata</taxon>
        <taxon>Sacoglossa</taxon>
        <taxon>Placobranchoidea</taxon>
        <taxon>Plakobranchidae</taxon>
        <taxon>Elysia</taxon>
    </lineage>
</organism>
<name>A0AAE0YAD7_9GAST</name>
<gene>
    <name evidence="2" type="ORF">RRG08_039683</name>
</gene>
<keyword evidence="1" id="KW-1133">Transmembrane helix</keyword>
<proteinExistence type="predicted"/>
<evidence type="ECO:0000313" key="2">
    <source>
        <dbReference type="EMBL" id="KAK3738274.1"/>
    </source>
</evidence>
<dbReference type="AlphaFoldDB" id="A0AAE0YAD7"/>
<keyword evidence="1" id="KW-0812">Transmembrane</keyword>
<feature type="transmembrane region" description="Helical" evidence="1">
    <location>
        <begin position="76"/>
        <end position="96"/>
    </location>
</feature>
<keyword evidence="3" id="KW-1185">Reference proteome</keyword>
<comment type="caution">
    <text evidence="2">The sequence shown here is derived from an EMBL/GenBank/DDBJ whole genome shotgun (WGS) entry which is preliminary data.</text>
</comment>
<accession>A0AAE0YAD7</accession>
<dbReference type="EMBL" id="JAWDGP010006599">
    <property type="protein sequence ID" value="KAK3738274.1"/>
    <property type="molecule type" value="Genomic_DNA"/>
</dbReference>
<feature type="transmembrane region" description="Helical" evidence="1">
    <location>
        <begin position="6"/>
        <end position="24"/>
    </location>
</feature>
<protein>
    <submittedName>
        <fullName evidence="2">Uncharacterized protein</fullName>
    </submittedName>
</protein>
<dbReference type="Proteomes" id="UP001283361">
    <property type="component" value="Unassembled WGS sequence"/>
</dbReference>
<evidence type="ECO:0000313" key="3">
    <source>
        <dbReference type="Proteomes" id="UP001283361"/>
    </source>
</evidence>
<reference evidence="2" key="1">
    <citation type="journal article" date="2023" name="G3 (Bethesda)">
        <title>A reference genome for the long-term kleptoplast-retaining sea slug Elysia crispata morphotype clarki.</title>
        <authorList>
            <person name="Eastman K.E."/>
            <person name="Pendleton A.L."/>
            <person name="Shaikh M.A."/>
            <person name="Suttiyut T."/>
            <person name="Ogas R."/>
            <person name="Tomko P."/>
            <person name="Gavelis G."/>
            <person name="Widhalm J.R."/>
            <person name="Wisecaver J.H."/>
        </authorList>
    </citation>
    <scope>NUCLEOTIDE SEQUENCE</scope>
    <source>
        <strain evidence="2">ECLA1</strain>
    </source>
</reference>
<sequence>MFHITTFTTALCYSIIATVNYIIITTSHGNMRHYLNFSRVLCGLVTLTDLDLPLLYKPVSKETLATLAVPPRLYLLAGITLSLIFEVNLGSVSFFLKKWVIGVVLLKV</sequence>